<dbReference type="GO" id="GO:0016874">
    <property type="term" value="F:ligase activity"/>
    <property type="evidence" value="ECO:0007669"/>
    <property type="project" value="UniProtKB-KW"/>
</dbReference>
<feature type="repeat" description="RCC1" evidence="2">
    <location>
        <begin position="111"/>
        <end position="162"/>
    </location>
</feature>
<feature type="repeat" description="RCC1" evidence="2">
    <location>
        <begin position="59"/>
        <end position="110"/>
    </location>
</feature>
<evidence type="ECO:0000313" key="4">
    <source>
        <dbReference type="Proteomes" id="UP000590623"/>
    </source>
</evidence>
<name>A0A7L2JMH4_CINMU</name>
<dbReference type="PRINTS" id="PR00633">
    <property type="entry name" value="RCCNDNSATION"/>
</dbReference>
<sequence>SVCEGGELFTWGWNTHGQLGVGSQTRFTHKPQLVERLKGIPLAQIAAGGAHSTTISLSGAVYTWGKNSFGQLGLGDTKDRDCPTYVGALEHWKTVFISCGADHTAVLSKEGLVCTFGAGGSGQLGHNSTRNELLPRVVAELWGARVSNIACGRWEVPMIGLLRQSTLVYVLSLDKFYFCGSDDDGQLEGDRKPNQLIPLPINSPLNSGKSCQSNDHRRCIQSVFVSSMEIDWIEKKNPICYIFIFVNVLMYFTQNSYLDGIATLEDKEVDAWISNSKCLESIKKNIRLIFSSEACINGSFLDKRDKHFKTSKEVSGVDMSEVKRFYKKISKKQTIYQEV</sequence>
<keyword evidence="3" id="KW-0436">Ligase</keyword>
<reference evidence="3 4" key="1">
    <citation type="submission" date="2019-09" db="EMBL/GenBank/DDBJ databases">
        <title>Bird 10,000 Genomes (B10K) Project - Family phase.</title>
        <authorList>
            <person name="Zhang G."/>
        </authorList>
    </citation>
    <scope>NUCLEOTIDE SEQUENCE [LARGE SCALE GENOMIC DNA]</scope>
    <source>
        <strain evidence="3">B10K-DU-001-77</strain>
        <tissue evidence="3">Muscle</tissue>
    </source>
</reference>
<dbReference type="PROSITE" id="PS50012">
    <property type="entry name" value="RCC1_3"/>
    <property type="match status" value="3"/>
</dbReference>
<proteinExistence type="predicted"/>
<dbReference type="Gene3D" id="2.130.10.30">
    <property type="entry name" value="Regulator of chromosome condensation 1/beta-lactamase-inhibitor protein II"/>
    <property type="match status" value="1"/>
</dbReference>
<evidence type="ECO:0000256" key="1">
    <source>
        <dbReference type="ARBA" id="ARBA00022737"/>
    </source>
</evidence>
<feature type="repeat" description="RCC1" evidence="2">
    <location>
        <begin position="6"/>
        <end position="58"/>
    </location>
</feature>
<dbReference type="OrthoDB" id="8068875at2759"/>
<dbReference type="SUPFAM" id="SSF50985">
    <property type="entry name" value="RCC1/BLIP-II"/>
    <property type="match status" value="1"/>
</dbReference>
<dbReference type="InterPro" id="IPR051210">
    <property type="entry name" value="Ub_ligase/GEF_domain"/>
</dbReference>
<dbReference type="PROSITE" id="PS00626">
    <property type="entry name" value="RCC1_2"/>
    <property type="match status" value="1"/>
</dbReference>
<dbReference type="Pfam" id="PF00415">
    <property type="entry name" value="RCC1"/>
    <property type="match status" value="3"/>
</dbReference>
<dbReference type="AlphaFoldDB" id="A0A7L2JMH4"/>
<dbReference type="Proteomes" id="UP000590623">
    <property type="component" value="Unassembled WGS sequence"/>
</dbReference>
<dbReference type="PANTHER" id="PTHR22870:SF155">
    <property type="entry name" value="E3 UBIQUITIN-PROTEIN LIGASE HERC1-RELATED"/>
    <property type="match status" value="1"/>
</dbReference>
<evidence type="ECO:0000313" key="3">
    <source>
        <dbReference type="EMBL" id="NXR24752.1"/>
    </source>
</evidence>
<keyword evidence="1" id="KW-0677">Repeat</keyword>
<dbReference type="InterPro" id="IPR000408">
    <property type="entry name" value="Reg_chr_condens"/>
</dbReference>
<accession>A0A7L2JMH4</accession>
<comment type="caution">
    <text evidence="3">The sequence shown here is derived from an EMBL/GenBank/DDBJ whole genome shotgun (WGS) entry which is preliminary data.</text>
</comment>
<feature type="non-terminal residue" evidence="3">
    <location>
        <position position="1"/>
    </location>
</feature>
<dbReference type="PANTHER" id="PTHR22870">
    <property type="entry name" value="REGULATOR OF CHROMOSOME CONDENSATION"/>
    <property type="match status" value="1"/>
</dbReference>
<protein>
    <submittedName>
        <fullName evidence="3">HERC5 ligase</fullName>
    </submittedName>
</protein>
<dbReference type="EMBL" id="VWYM01018276">
    <property type="protein sequence ID" value="NXR24752.1"/>
    <property type="molecule type" value="Genomic_DNA"/>
</dbReference>
<organism evidence="3 4">
    <name type="scientific">Cinclus mexicanus</name>
    <name type="common">American dipper</name>
    <dbReference type="NCBI Taxonomy" id="161649"/>
    <lineage>
        <taxon>Eukaryota</taxon>
        <taxon>Metazoa</taxon>
        <taxon>Chordata</taxon>
        <taxon>Craniata</taxon>
        <taxon>Vertebrata</taxon>
        <taxon>Euteleostomi</taxon>
        <taxon>Archelosauria</taxon>
        <taxon>Archosauria</taxon>
        <taxon>Dinosauria</taxon>
        <taxon>Saurischia</taxon>
        <taxon>Theropoda</taxon>
        <taxon>Coelurosauria</taxon>
        <taxon>Aves</taxon>
        <taxon>Neognathae</taxon>
        <taxon>Neoaves</taxon>
        <taxon>Telluraves</taxon>
        <taxon>Australaves</taxon>
        <taxon>Passeriformes</taxon>
        <taxon>Cinclidae</taxon>
        <taxon>Cinclus</taxon>
    </lineage>
</organism>
<gene>
    <name evidence="3" type="primary">Herc5</name>
    <name evidence="3" type="ORF">CINMEX_R12065</name>
</gene>
<evidence type="ECO:0000256" key="2">
    <source>
        <dbReference type="PROSITE-ProRule" id="PRU00235"/>
    </source>
</evidence>
<feature type="non-terminal residue" evidence="3">
    <location>
        <position position="339"/>
    </location>
</feature>
<dbReference type="InterPro" id="IPR009091">
    <property type="entry name" value="RCC1/BLIP-II"/>
</dbReference>
<keyword evidence="4" id="KW-1185">Reference proteome</keyword>